<dbReference type="AlphaFoldDB" id="A0A1J1DX01"/>
<dbReference type="PROSITE" id="PS51782">
    <property type="entry name" value="LYSM"/>
    <property type="match status" value="1"/>
</dbReference>
<reference evidence="3 4" key="1">
    <citation type="submission" date="2014-03" db="EMBL/GenBank/DDBJ databases">
        <title>complete genome sequence of Flavobacteriaceae bacterium JBKA-6.</title>
        <authorList>
            <person name="Takano T."/>
            <person name="Nakamura Y."/>
            <person name="Takuma S."/>
            <person name="Yasuike M."/>
            <person name="Matsuyama T."/>
            <person name="Sakai T."/>
            <person name="Fujiwara A."/>
            <person name="Kimoto K."/>
            <person name="Fukuda Y."/>
            <person name="Kondo H."/>
            <person name="Hirono I."/>
            <person name="Nakayasu C."/>
        </authorList>
    </citation>
    <scope>NUCLEOTIDE SEQUENCE [LARGE SCALE GENOMIC DNA]</scope>
    <source>
        <strain evidence="3 4">JBKA-6</strain>
    </source>
</reference>
<name>A0A1J1DX01_9FLAO</name>
<dbReference type="Pfam" id="PF01832">
    <property type="entry name" value="Glucosaminidase"/>
    <property type="match status" value="1"/>
</dbReference>
<proteinExistence type="predicted"/>
<dbReference type="Proteomes" id="UP000243197">
    <property type="component" value="Chromosome"/>
</dbReference>
<dbReference type="GO" id="GO:0004040">
    <property type="term" value="F:amidase activity"/>
    <property type="evidence" value="ECO:0007669"/>
    <property type="project" value="InterPro"/>
</dbReference>
<dbReference type="Pfam" id="PF01476">
    <property type="entry name" value="LysM"/>
    <property type="match status" value="1"/>
</dbReference>
<dbReference type="KEGG" id="ise:JBKA6_0364"/>
<evidence type="ECO:0000259" key="2">
    <source>
        <dbReference type="PROSITE" id="PS51782"/>
    </source>
</evidence>
<organism evidence="3 4">
    <name type="scientific">Ichthyobacterium seriolicida</name>
    <dbReference type="NCBI Taxonomy" id="242600"/>
    <lineage>
        <taxon>Bacteria</taxon>
        <taxon>Pseudomonadati</taxon>
        <taxon>Bacteroidota</taxon>
        <taxon>Flavobacteriia</taxon>
        <taxon>Flavobacteriales</taxon>
        <taxon>Ichthyobacteriaceae</taxon>
        <taxon>Ichthyobacterium</taxon>
    </lineage>
</organism>
<dbReference type="InterPro" id="IPR018392">
    <property type="entry name" value="LysM"/>
</dbReference>
<dbReference type="PANTHER" id="PTHR33308">
    <property type="entry name" value="PEPTIDOGLYCAN HYDROLASE FLGJ"/>
    <property type="match status" value="1"/>
</dbReference>
<evidence type="ECO:0000256" key="1">
    <source>
        <dbReference type="ARBA" id="ARBA00022801"/>
    </source>
</evidence>
<dbReference type="PANTHER" id="PTHR33308:SF9">
    <property type="entry name" value="PEPTIDOGLYCAN HYDROLASE FLGJ"/>
    <property type="match status" value="1"/>
</dbReference>
<accession>A0A1J1DX01</accession>
<feature type="domain" description="LysM" evidence="2">
    <location>
        <begin position="266"/>
        <end position="310"/>
    </location>
</feature>
<evidence type="ECO:0000313" key="3">
    <source>
        <dbReference type="EMBL" id="BAV94377.1"/>
    </source>
</evidence>
<dbReference type="InterPro" id="IPR051056">
    <property type="entry name" value="Glycosyl_Hydrolase_73"/>
</dbReference>
<dbReference type="Gene3D" id="1.10.530.10">
    <property type="match status" value="1"/>
</dbReference>
<protein>
    <submittedName>
        <fullName evidence="3">N-acetylmuramoyl-L-alanine amidase</fullName>
    </submittedName>
</protein>
<keyword evidence="4" id="KW-1185">Reference proteome</keyword>
<dbReference type="OrthoDB" id="977752at2"/>
<sequence>MINITKKGVFCFLYCNLLFSQNFQDRKDYIEKYKIIAIEEMITYGIPASITLAQGVLESGNGKSELSNKSNNHFGIKCHTSWEGEKVYHDDDEKGECFRKYKHPWTSYRDHSEFLVSRSRYAFLFDLDIDDYKAWAHGLKKAGYATDPKYAKILIKIIEDEELYKYDSMTLTEVEKNQVAAIIRGAESAESDESMEHTFKYGSKSINGIKYEVISSANTLGSICKKHNLPEYAILDYNDLSSSEDLKDGMNVFLSRKKIKVENGVNTYVIGGSESLYEVSQKLGIRLRWLEKRNNISKDSKLNRGDVLYVRDFKES</sequence>
<evidence type="ECO:0000313" key="4">
    <source>
        <dbReference type="Proteomes" id="UP000243197"/>
    </source>
</evidence>
<dbReference type="InterPro" id="IPR002901">
    <property type="entry name" value="MGlyc_endo_b_GlcNAc-like_dom"/>
</dbReference>
<dbReference type="RefSeq" id="WP_096685302.1">
    <property type="nucleotide sequence ID" value="NZ_AP014564.1"/>
</dbReference>
<keyword evidence="1" id="KW-0378">Hydrolase</keyword>
<dbReference type="EMBL" id="AP014564">
    <property type="protein sequence ID" value="BAV94377.1"/>
    <property type="molecule type" value="Genomic_DNA"/>
</dbReference>
<dbReference type="SMART" id="SM00047">
    <property type="entry name" value="LYZ2"/>
    <property type="match status" value="1"/>
</dbReference>
<gene>
    <name evidence="3" type="ORF">JBKA6_0364</name>
</gene>